<name>A0A6A6T9Y1_9PLEO</name>
<feature type="chain" id="PRO_5025610895" description="Mid2 domain-containing protein" evidence="3">
    <location>
        <begin position="27"/>
        <end position="319"/>
    </location>
</feature>
<dbReference type="AlphaFoldDB" id="A0A6A6T9Y1"/>
<keyword evidence="5" id="KW-1185">Reference proteome</keyword>
<evidence type="ECO:0000313" key="5">
    <source>
        <dbReference type="Proteomes" id="UP000799324"/>
    </source>
</evidence>
<dbReference type="OrthoDB" id="3547571at2759"/>
<sequence length="319" mass="33879">MMYHSLLRHFRSVLLGFSLTNLSAFAIHINPAEWKSITAVAEYSRHGKRVATTSTCGYYNGNPDSPLVAPSSSFCSTDTNNGVFGFCPTSTTSGENCHLPNRCFDIFSCSNGCGSPSGLATKTIEIGAVFCSTDLVFDESDQTFARIACGSLQETATLQARPSSVQATTTSAPLTISHIPSETSTPTPAPSVAVPSHTNHTGAIVGGTIGGLLFICAVVFGAFFLYRKRNRDSHHLAVPPGFEDQPELVGGDAETKTGGSHLLKLVVPKPAASPRPSYEPLEREYVSEPAELSAHRPPAELPITGYNAQRAAEESELVS</sequence>
<keyword evidence="2" id="KW-0812">Transmembrane</keyword>
<evidence type="ECO:0000256" key="1">
    <source>
        <dbReference type="SAM" id="MobiDB-lite"/>
    </source>
</evidence>
<gene>
    <name evidence="4" type="ORF">K491DRAFT_658469</name>
</gene>
<keyword evidence="2" id="KW-1133">Transmembrane helix</keyword>
<feature type="signal peptide" evidence="3">
    <location>
        <begin position="1"/>
        <end position="26"/>
    </location>
</feature>
<dbReference type="Proteomes" id="UP000799324">
    <property type="component" value="Unassembled WGS sequence"/>
</dbReference>
<accession>A0A6A6T9Y1</accession>
<feature type="transmembrane region" description="Helical" evidence="2">
    <location>
        <begin position="203"/>
        <end position="226"/>
    </location>
</feature>
<dbReference type="CDD" id="cd12087">
    <property type="entry name" value="TM_EGFR-like"/>
    <property type="match status" value="1"/>
</dbReference>
<evidence type="ECO:0008006" key="6">
    <source>
        <dbReference type="Google" id="ProtNLM"/>
    </source>
</evidence>
<organism evidence="4 5">
    <name type="scientific">Lophiostoma macrostomum CBS 122681</name>
    <dbReference type="NCBI Taxonomy" id="1314788"/>
    <lineage>
        <taxon>Eukaryota</taxon>
        <taxon>Fungi</taxon>
        <taxon>Dikarya</taxon>
        <taxon>Ascomycota</taxon>
        <taxon>Pezizomycotina</taxon>
        <taxon>Dothideomycetes</taxon>
        <taxon>Pleosporomycetidae</taxon>
        <taxon>Pleosporales</taxon>
        <taxon>Lophiostomataceae</taxon>
        <taxon>Lophiostoma</taxon>
    </lineage>
</organism>
<evidence type="ECO:0000256" key="3">
    <source>
        <dbReference type="SAM" id="SignalP"/>
    </source>
</evidence>
<evidence type="ECO:0000256" key="2">
    <source>
        <dbReference type="SAM" id="Phobius"/>
    </source>
</evidence>
<feature type="region of interest" description="Disordered" evidence="1">
    <location>
        <begin position="268"/>
        <end position="319"/>
    </location>
</feature>
<protein>
    <recommendedName>
        <fullName evidence="6">Mid2 domain-containing protein</fullName>
    </recommendedName>
</protein>
<keyword evidence="3" id="KW-0732">Signal</keyword>
<keyword evidence="2" id="KW-0472">Membrane</keyword>
<evidence type="ECO:0000313" key="4">
    <source>
        <dbReference type="EMBL" id="KAF2655394.1"/>
    </source>
</evidence>
<reference evidence="4" key="1">
    <citation type="journal article" date="2020" name="Stud. Mycol.">
        <title>101 Dothideomycetes genomes: a test case for predicting lifestyles and emergence of pathogens.</title>
        <authorList>
            <person name="Haridas S."/>
            <person name="Albert R."/>
            <person name="Binder M."/>
            <person name="Bloem J."/>
            <person name="Labutti K."/>
            <person name="Salamov A."/>
            <person name="Andreopoulos B."/>
            <person name="Baker S."/>
            <person name="Barry K."/>
            <person name="Bills G."/>
            <person name="Bluhm B."/>
            <person name="Cannon C."/>
            <person name="Castanera R."/>
            <person name="Culley D."/>
            <person name="Daum C."/>
            <person name="Ezra D."/>
            <person name="Gonzalez J."/>
            <person name="Henrissat B."/>
            <person name="Kuo A."/>
            <person name="Liang C."/>
            <person name="Lipzen A."/>
            <person name="Lutzoni F."/>
            <person name="Magnuson J."/>
            <person name="Mondo S."/>
            <person name="Nolan M."/>
            <person name="Ohm R."/>
            <person name="Pangilinan J."/>
            <person name="Park H.-J."/>
            <person name="Ramirez L."/>
            <person name="Alfaro M."/>
            <person name="Sun H."/>
            <person name="Tritt A."/>
            <person name="Yoshinaga Y."/>
            <person name="Zwiers L.-H."/>
            <person name="Turgeon B."/>
            <person name="Goodwin S."/>
            <person name="Spatafora J."/>
            <person name="Crous P."/>
            <person name="Grigoriev I."/>
        </authorList>
    </citation>
    <scope>NUCLEOTIDE SEQUENCE</scope>
    <source>
        <strain evidence="4">CBS 122681</strain>
    </source>
</reference>
<dbReference type="EMBL" id="MU004350">
    <property type="protein sequence ID" value="KAF2655394.1"/>
    <property type="molecule type" value="Genomic_DNA"/>
</dbReference>
<proteinExistence type="predicted"/>